<gene>
    <name evidence="2" type="ORF">CHIRRI_LOCUS14222</name>
</gene>
<evidence type="ECO:0000313" key="3">
    <source>
        <dbReference type="Proteomes" id="UP001153620"/>
    </source>
</evidence>
<sequence length="141" mass="15885">MTDGRVCSNLSSEVIGVIIARIHQLISLCLAAVLIGAWCFQIVTETKPVLAVIIAFFGWFFAATIFIDAIKTRKPNQTIYFIATSAILFVLCFAYLVLFIFILADEKSTDGIPYFIPSPILVIFQSFTCYISIRIYRELKK</sequence>
<accession>A0A9N9S9A3</accession>
<feature type="transmembrane region" description="Helical" evidence="1">
    <location>
        <begin position="49"/>
        <end position="67"/>
    </location>
</feature>
<keyword evidence="1" id="KW-0812">Transmembrane</keyword>
<feature type="transmembrane region" description="Helical" evidence="1">
    <location>
        <begin position="79"/>
        <end position="102"/>
    </location>
</feature>
<dbReference type="Proteomes" id="UP001153620">
    <property type="component" value="Chromosome 4"/>
</dbReference>
<proteinExistence type="predicted"/>
<evidence type="ECO:0000256" key="1">
    <source>
        <dbReference type="SAM" id="Phobius"/>
    </source>
</evidence>
<keyword evidence="1" id="KW-1133">Transmembrane helix</keyword>
<evidence type="ECO:0000313" key="2">
    <source>
        <dbReference type="EMBL" id="CAG9811413.1"/>
    </source>
</evidence>
<dbReference type="EMBL" id="OU895880">
    <property type="protein sequence ID" value="CAG9811413.1"/>
    <property type="molecule type" value="Genomic_DNA"/>
</dbReference>
<keyword evidence="3" id="KW-1185">Reference proteome</keyword>
<name>A0A9N9S9A3_9DIPT</name>
<feature type="transmembrane region" description="Helical" evidence="1">
    <location>
        <begin position="25"/>
        <end position="43"/>
    </location>
</feature>
<protein>
    <submittedName>
        <fullName evidence="2">Uncharacterized protein</fullName>
    </submittedName>
</protein>
<reference evidence="2" key="2">
    <citation type="submission" date="2022-10" db="EMBL/GenBank/DDBJ databases">
        <authorList>
            <consortium name="ENA_rothamsted_submissions"/>
            <consortium name="culmorum"/>
            <person name="King R."/>
        </authorList>
    </citation>
    <scope>NUCLEOTIDE SEQUENCE</scope>
</reference>
<dbReference type="AlphaFoldDB" id="A0A9N9S9A3"/>
<organism evidence="2 3">
    <name type="scientific">Chironomus riparius</name>
    <dbReference type="NCBI Taxonomy" id="315576"/>
    <lineage>
        <taxon>Eukaryota</taxon>
        <taxon>Metazoa</taxon>
        <taxon>Ecdysozoa</taxon>
        <taxon>Arthropoda</taxon>
        <taxon>Hexapoda</taxon>
        <taxon>Insecta</taxon>
        <taxon>Pterygota</taxon>
        <taxon>Neoptera</taxon>
        <taxon>Endopterygota</taxon>
        <taxon>Diptera</taxon>
        <taxon>Nematocera</taxon>
        <taxon>Chironomoidea</taxon>
        <taxon>Chironomidae</taxon>
        <taxon>Chironominae</taxon>
        <taxon>Chironomus</taxon>
    </lineage>
</organism>
<keyword evidence="1" id="KW-0472">Membrane</keyword>
<reference evidence="2" key="1">
    <citation type="submission" date="2022-01" db="EMBL/GenBank/DDBJ databases">
        <authorList>
            <person name="King R."/>
        </authorList>
    </citation>
    <scope>NUCLEOTIDE SEQUENCE</scope>
</reference>
<feature type="transmembrane region" description="Helical" evidence="1">
    <location>
        <begin position="114"/>
        <end position="133"/>
    </location>
</feature>